<dbReference type="RefSeq" id="WP_058938454.1">
    <property type="nucleotide sequence ID" value="NZ_LLYW01000013.1"/>
</dbReference>
<dbReference type="Pfam" id="PF01881">
    <property type="entry name" value="Cas_Cas6_C"/>
    <property type="match status" value="1"/>
</dbReference>
<accession>A0A100XYP3</accession>
<evidence type="ECO:0000256" key="3">
    <source>
        <dbReference type="ARBA" id="ARBA00023118"/>
    </source>
</evidence>
<dbReference type="PANTHER" id="PTHR36984:SF1">
    <property type="entry name" value="CRISPR-ASSOCIATED ENDORIBONUCLEASE CAS6 1"/>
    <property type="match status" value="1"/>
</dbReference>
<dbReference type="OrthoDB" id="43942at2157"/>
<dbReference type="InterPro" id="IPR045747">
    <property type="entry name" value="CRISPR-assoc_prot_Cas6_N_sf"/>
</dbReference>
<dbReference type="AlphaFoldDB" id="A0A100XYP3"/>
<dbReference type="STRING" id="227598.APY94_04235"/>
<gene>
    <name evidence="5" type="ORF">APY94_04235</name>
</gene>
<dbReference type="EMBL" id="LLYW01000013">
    <property type="protein sequence ID" value="KUH33945.1"/>
    <property type="molecule type" value="Genomic_DNA"/>
</dbReference>
<reference evidence="5 6" key="1">
    <citation type="submission" date="2015-10" db="EMBL/GenBank/DDBJ databases">
        <title>Draft genome sequence of Thermococcus celericrescens strain DSM 17994.</title>
        <authorList>
            <person name="Hong S.-J."/>
            <person name="Park C.-E."/>
            <person name="Shin J.-H."/>
        </authorList>
    </citation>
    <scope>NUCLEOTIDE SEQUENCE [LARGE SCALE GENOMIC DNA]</scope>
    <source>
        <strain evidence="5 6">DSM 17994</strain>
    </source>
</reference>
<name>A0A100XYP3_9EURY</name>
<evidence type="ECO:0000313" key="5">
    <source>
        <dbReference type="EMBL" id="KUH33945.1"/>
    </source>
</evidence>
<proteinExistence type="inferred from homology"/>
<feature type="domain" description="CRISPR associated protein Cas6 C-terminal" evidence="4">
    <location>
        <begin position="112"/>
        <end position="236"/>
    </location>
</feature>
<dbReference type="CDD" id="cd21140">
    <property type="entry name" value="Cas6_I-like"/>
    <property type="match status" value="1"/>
</dbReference>
<keyword evidence="6" id="KW-1185">Reference proteome</keyword>
<dbReference type="GO" id="GO:0016788">
    <property type="term" value="F:hydrolase activity, acting on ester bonds"/>
    <property type="evidence" value="ECO:0007669"/>
    <property type="project" value="InterPro"/>
</dbReference>
<dbReference type="InterPro" id="IPR049435">
    <property type="entry name" value="Cas_Cas6_C"/>
</dbReference>
<evidence type="ECO:0000313" key="6">
    <source>
        <dbReference type="Proteomes" id="UP000053462"/>
    </source>
</evidence>
<dbReference type="InterPro" id="IPR010156">
    <property type="entry name" value="CRISPR-assoc_prot_Cas6"/>
</dbReference>
<protein>
    <submittedName>
        <fullName evidence="5">CRISPR-associated protein Cas6</fullName>
    </submittedName>
</protein>
<sequence>MRIKLDLEPDESFPFYAVGKHAVQAMIYTHLSGTEYESLHDRRGFKFFTFSDIFPSGRFQPGERKSLIISSPDGGFIETLYERLLPNEKIYLGRHALNVVSIKKFSLRPGKAFITGSPVVLSAPGRGRFFTFHHHRSLPYFIEKLTENAIKKYEAFTGESLTLDSPIFTAMVPRLRKKGWFDIYVRVNIRGRYFDVPGTTWEYLEAPINLDNREFYSFLMDAGIGELNSLGFGFINPLRGRRVTGGAS</sequence>
<dbReference type="PANTHER" id="PTHR36984">
    <property type="entry name" value="CRISPR-ASSOCIATED ENDORIBONUCLEASE CAS6 1"/>
    <property type="match status" value="1"/>
</dbReference>
<comment type="caution">
    <text evidence="5">The sequence shown here is derived from an EMBL/GenBank/DDBJ whole genome shotgun (WGS) entry which is preliminary data.</text>
</comment>
<evidence type="ECO:0000259" key="4">
    <source>
        <dbReference type="Pfam" id="PF01881"/>
    </source>
</evidence>
<dbReference type="Gene3D" id="3.30.70.1890">
    <property type="match status" value="1"/>
</dbReference>
<dbReference type="Proteomes" id="UP000053462">
    <property type="component" value="Unassembled WGS sequence"/>
</dbReference>
<dbReference type="GO" id="GO:0003723">
    <property type="term" value="F:RNA binding"/>
    <property type="evidence" value="ECO:0007669"/>
    <property type="project" value="UniProtKB-KW"/>
</dbReference>
<comment type="similarity">
    <text evidence="1">Belongs to the CRISPR-associated protein Cas6/Cse3/CasE family.</text>
</comment>
<keyword evidence="2" id="KW-0694">RNA-binding</keyword>
<dbReference type="GO" id="GO:0051607">
    <property type="term" value="P:defense response to virus"/>
    <property type="evidence" value="ECO:0007669"/>
    <property type="project" value="UniProtKB-KW"/>
</dbReference>
<evidence type="ECO:0000256" key="2">
    <source>
        <dbReference type="ARBA" id="ARBA00022884"/>
    </source>
</evidence>
<dbReference type="NCBIfam" id="TIGR01877">
    <property type="entry name" value="cas_cas6"/>
    <property type="match status" value="1"/>
</dbReference>
<dbReference type="Gene3D" id="3.30.70.1900">
    <property type="match status" value="1"/>
</dbReference>
<organism evidence="5 6">
    <name type="scientific">Thermococcus celericrescens</name>
    <dbReference type="NCBI Taxonomy" id="227598"/>
    <lineage>
        <taxon>Archaea</taxon>
        <taxon>Methanobacteriati</taxon>
        <taxon>Methanobacteriota</taxon>
        <taxon>Thermococci</taxon>
        <taxon>Thermococcales</taxon>
        <taxon>Thermococcaceae</taxon>
        <taxon>Thermococcus</taxon>
    </lineage>
</organism>
<keyword evidence="3" id="KW-0051">Antiviral defense</keyword>
<evidence type="ECO:0000256" key="1">
    <source>
        <dbReference type="ARBA" id="ARBA00005937"/>
    </source>
</evidence>